<evidence type="ECO:0000256" key="1">
    <source>
        <dbReference type="SAM" id="Phobius"/>
    </source>
</evidence>
<feature type="transmembrane region" description="Helical" evidence="1">
    <location>
        <begin position="165"/>
        <end position="184"/>
    </location>
</feature>
<organism evidence="2 3">
    <name type="scientific">Streptosporangium sandarakinum</name>
    <dbReference type="NCBI Taxonomy" id="1260955"/>
    <lineage>
        <taxon>Bacteria</taxon>
        <taxon>Bacillati</taxon>
        <taxon>Actinomycetota</taxon>
        <taxon>Actinomycetes</taxon>
        <taxon>Streptosporangiales</taxon>
        <taxon>Streptosporangiaceae</taxon>
        <taxon>Streptosporangium</taxon>
    </lineage>
</organism>
<name>A0A852UW93_9ACTN</name>
<feature type="transmembrane region" description="Helical" evidence="1">
    <location>
        <begin position="196"/>
        <end position="215"/>
    </location>
</feature>
<keyword evidence="1" id="KW-0812">Transmembrane</keyword>
<reference evidence="2 3" key="1">
    <citation type="submission" date="2020-07" db="EMBL/GenBank/DDBJ databases">
        <title>Sequencing the genomes of 1000 actinobacteria strains.</title>
        <authorList>
            <person name="Klenk H.-P."/>
        </authorList>
    </citation>
    <scope>NUCLEOTIDE SEQUENCE [LARGE SCALE GENOMIC DNA]</scope>
    <source>
        <strain evidence="2 3">DSM 45763</strain>
    </source>
</reference>
<dbReference type="RefSeq" id="WP_179819479.1">
    <property type="nucleotide sequence ID" value="NZ_CP192034.1"/>
</dbReference>
<feature type="transmembrane region" description="Helical" evidence="1">
    <location>
        <begin position="139"/>
        <end position="158"/>
    </location>
</feature>
<comment type="caution">
    <text evidence="2">The sequence shown here is derived from an EMBL/GenBank/DDBJ whole genome shotgun (WGS) entry which is preliminary data.</text>
</comment>
<feature type="transmembrane region" description="Helical" evidence="1">
    <location>
        <begin position="20"/>
        <end position="43"/>
    </location>
</feature>
<dbReference type="EMBL" id="JACCCO010000001">
    <property type="protein sequence ID" value="NYF39896.1"/>
    <property type="molecule type" value="Genomic_DNA"/>
</dbReference>
<feature type="transmembrane region" description="Helical" evidence="1">
    <location>
        <begin position="63"/>
        <end position="88"/>
    </location>
</feature>
<feature type="transmembrane region" description="Helical" evidence="1">
    <location>
        <begin position="100"/>
        <end position="119"/>
    </location>
</feature>
<accession>A0A852UW93</accession>
<protein>
    <submittedName>
        <fullName evidence="2">Uncharacterized protein</fullName>
    </submittedName>
</protein>
<evidence type="ECO:0000313" key="2">
    <source>
        <dbReference type="EMBL" id="NYF39896.1"/>
    </source>
</evidence>
<keyword evidence="1" id="KW-0472">Membrane</keyword>
<evidence type="ECO:0000313" key="3">
    <source>
        <dbReference type="Proteomes" id="UP000576393"/>
    </source>
</evidence>
<dbReference type="Proteomes" id="UP000576393">
    <property type="component" value="Unassembled WGS sequence"/>
</dbReference>
<sequence length="229" mass="23557">MTEDHRNSPRRRNRPGTARLAKILAGALTAGAGFGAATSLTNAVSDHYADLESRAATTGGMSALEIVSVLVDSGWAWAGFAVLVGWLVARADDGRSGMTVPAAAGALALLAATAAYSFVDTVRGGGPLSSWYESEPLVWWITSVLFGAPLGVVGACARRPGTVGLLARLTVPVGAAVQMVVLPPGRNERIEVMGQAIVWTAAAAAAGFVVVRFLGARRHRPATVGVESP</sequence>
<proteinExistence type="predicted"/>
<gene>
    <name evidence="2" type="ORF">HDA43_002055</name>
</gene>
<keyword evidence="3" id="KW-1185">Reference proteome</keyword>
<keyword evidence="1" id="KW-1133">Transmembrane helix</keyword>
<dbReference type="AlphaFoldDB" id="A0A852UW93"/>